<name>A0A4Z2GTQ4_9TELE</name>
<dbReference type="AlphaFoldDB" id="A0A4Z2GTQ4"/>
<evidence type="ECO:0000313" key="2">
    <source>
        <dbReference type="EMBL" id="TNN55994.1"/>
    </source>
</evidence>
<sequence>MVQLKLEHQQLHSLDDTSSEASPATAFQSVNGKVQMVAQKQFVLRAACRHPTPKLQLGAKKMQVSGRGRDGPTKDNLPRDQKKRCGCQARELPRTSVIRLKNTSPAMQSQNM</sequence>
<accession>A0A4Z2GTQ4</accession>
<evidence type="ECO:0000256" key="1">
    <source>
        <dbReference type="SAM" id="MobiDB-lite"/>
    </source>
</evidence>
<reference evidence="2 3" key="1">
    <citation type="submission" date="2019-03" db="EMBL/GenBank/DDBJ databases">
        <title>First draft genome of Liparis tanakae, snailfish: a comprehensive survey of snailfish specific genes.</title>
        <authorList>
            <person name="Kim W."/>
            <person name="Song I."/>
            <person name="Jeong J.-H."/>
            <person name="Kim D."/>
            <person name="Kim S."/>
            <person name="Ryu S."/>
            <person name="Song J.Y."/>
            <person name="Lee S.K."/>
        </authorList>
    </citation>
    <scope>NUCLEOTIDE SEQUENCE [LARGE SCALE GENOMIC DNA]</scope>
    <source>
        <tissue evidence="2">Muscle</tissue>
    </source>
</reference>
<proteinExistence type="predicted"/>
<feature type="compositionally biased region" description="Basic and acidic residues" evidence="1">
    <location>
        <begin position="67"/>
        <end position="80"/>
    </location>
</feature>
<feature type="region of interest" description="Disordered" evidence="1">
    <location>
        <begin position="59"/>
        <end position="84"/>
    </location>
</feature>
<organism evidence="2 3">
    <name type="scientific">Liparis tanakae</name>
    <name type="common">Tanaka's snailfish</name>
    <dbReference type="NCBI Taxonomy" id="230148"/>
    <lineage>
        <taxon>Eukaryota</taxon>
        <taxon>Metazoa</taxon>
        <taxon>Chordata</taxon>
        <taxon>Craniata</taxon>
        <taxon>Vertebrata</taxon>
        <taxon>Euteleostomi</taxon>
        <taxon>Actinopterygii</taxon>
        <taxon>Neopterygii</taxon>
        <taxon>Teleostei</taxon>
        <taxon>Neoteleostei</taxon>
        <taxon>Acanthomorphata</taxon>
        <taxon>Eupercaria</taxon>
        <taxon>Perciformes</taxon>
        <taxon>Cottioidei</taxon>
        <taxon>Cottales</taxon>
        <taxon>Liparidae</taxon>
        <taxon>Liparis</taxon>
    </lineage>
</organism>
<keyword evidence="3" id="KW-1185">Reference proteome</keyword>
<dbReference type="EMBL" id="SRLO01000439">
    <property type="protein sequence ID" value="TNN55994.1"/>
    <property type="molecule type" value="Genomic_DNA"/>
</dbReference>
<protein>
    <submittedName>
        <fullName evidence="2">Uncharacterized protein</fullName>
    </submittedName>
</protein>
<comment type="caution">
    <text evidence="2">The sequence shown here is derived from an EMBL/GenBank/DDBJ whole genome shotgun (WGS) entry which is preliminary data.</text>
</comment>
<gene>
    <name evidence="2" type="ORF">EYF80_033779</name>
</gene>
<feature type="region of interest" description="Disordered" evidence="1">
    <location>
        <begin position="1"/>
        <end position="25"/>
    </location>
</feature>
<evidence type="ECO:0000313" key="3">
    <source>
        <dbReference type="Proteomes" id="UP000314294"/>
    </source>
</evidence>
<feature type="compositionally biased region" description="Basic and acidic residues" evidence="1">
    <location>
        <begin position="1"/>
        <end position="15"/>
    </location>
</feature>
<dbReference type="Proteomes" id="UP000314294">
    <property type="component" value="Unassembled WGS sequence"/>
</dbReference>